<accession>A0A2H0B7E0</accession>
<protein>
    <submittedName>
        <fullName evidence="1">Uncharacterized protein</fullName>
    </submittedName>
</protein>
<evidence type="ECO:0000313" key="1">
    <source>
        <dbReference type="EMBL" id="PIP53551.1"/>
    </source>
</evidence>
<dbReference type="EMBL" id="PCSR01000008">
    <property type="protein sequence ID" value="PIP53551.1"/>
    <property type="molecule type" value="Genomic_DNA"/>
</dbReference>
<feature type="non-terminal residue" evidence="1">
    <location>
        <position position="1"/>
    </location>
</feature>
<comment type="caution">
    <text evidence="1">The sequence shown here is derived from an EMBL/GenBank/DDBJ whole genome shotgun (WGS) entry which is preliminary data.</text>
</comment>
<name>A0A2H0B7E0_9BACT</name>
<reference evidence="1 2" key="1">
    <citation type="submission" date="2017-09" db="EMBL/GenBank/DDBJ databases">
        <title>Depth-based differentiation of microbial function through sediment-hosted aquifers and enrichment of novel symbionts in the deep terrestrial subsurface.</title>
        <authorList>
            <person name="Probst A.J."/>
            <person name="Ladd B."/>
            <person name="Jarett J.K."/>
            <person name="Geller-Mcgrath D.E."/>
            <person name="Sieber C.M."/>
            <person name="Emerson J.B."/>
            <person name="Anantharaman K."/>
            <person name="Thomas B.C."/>
            <person name="Malmstrom R."/>
            <person name="Stieglmeier M."/>
            <person name="Klingl A."/>
            <person name="Woyke T."/>
            <person name="Ryan C.M."/>
            <person name="Banfield J.F."/>
        </authorList>
    </citation>
    <scope>NUCLEOTIDE SEQUENCE [LARGE SCALE GENOMIC DNA]</scope>
    <source>
        <strain evidence="1">CG23_combo_of_CG06-09_8_20_14_all_34_8</strain>
    </source>
</reference>
<organism evidence="1 2">
    <name type="scientific">Candidatus Beckwithbacteria bacterium CG23_combo_of_CG06-09_8_20_14_all_34_8</name>
    <dbReference type="NCBI Taxonomy" id="1974497"/>
    <lineage>
        <taxon>Bacteria</taxon>
        <taxon>Candidatus Beckwithiibacteriota</taxon>
    </lineage>
</organism>
<gene>
    <name evidence="1" type="ORF">COX08_00340</name>
</gene>
<sequence length="312" mass="32533">TYCKEPTWGGACTVPTGLNLGNLTGGSLVTQTGLDGNWTLDYANVGSNYYKILYPTADGGKQTFGSGDQKLILTVNAITNPAIAGCNSNGVNASTGTCYVKIGIYDGADTASDTLIDSGVTSITMVAQVTVTARVDPSFTFVVNGVDESTENNGVTTSVSSAYNTLPFGALTAGTPKYAAHQLTVTTNSQAGYTVSIKMATQMTGLYTANNIDPFQNDGNHSAWAEPDGTVANTDTGWIGYNTSDNDVTNWTVGDSAEFAGVSSSAESLVMKATTSDNGSVSDYVSYAIEANVYQPADIYTGILYYNALPTY</sequence>
<evidence type="ECO:0000313" key="2">
    <source>
        <dbReference type="Proteomes" id="UP000229459"/>
    </source>
</evidence>
<dbReference type="AlphaFoldDB" id="A0A2H0B7E0"/>
<dbReference type="Proteomes" id="UP000229459">
    <property type="component" value="Unassembled WGS sequence"/>
</dbReference>
<proteinExistence type="predicted"/>